<reference evidence="2" key="1">
    <citation type="submission" date="2017-01" db="EMBL/GenBank/DDBJ databases">
        <authorList>
            <person name="Varghese N."/>
            <person name="Submissions S."/>
        </authorList>
    </citation>
    <scope>NUCLEOTIDE SEQUENCE [LARGE SCALE GENOMIC DNA]</scope>
    <source>
        <strain evidence="2">DSM 24913</strain>
    </source>
</reference>
<dbReference type="STRING" id="484498.SAMN05421686_104108"/>
<sequence length="124" mass="13842">MRGERLIVILAKAGVQKYEGFIVKYQLVTDRTTALTKLVLTAYATQSYLLAKFGVFRGGARNVSIYEDGFRVSGVTTPAVSSVVHFDNRALCFLIDSIPYISSGYGSDAIANSIWWVKYGWRFK</sequence>
<evidence type="ECO:0000313" key="1">
    <source>
        <dbReference type="EMBL" id="SIS75329.1"/>
    </source>
</evidence>
<evidence type="ECO:0000313" key="2">
    <source>
        <dbReference type="Proteomes" id="UP000185639"/>
    </source>
</evidence>
<accession>A0A1N7LNG5</accession>
<dbReference type="EMBL" id="FTOH01000004">
    <property type="protein sequence ID" value="SIS75329.1"/>
    <property type="molecule type" value="Genomic_DNA"/>
</dbReference>
<keyword evidence="2" id="KW-1185">Reference proteome</keyword>
<protein>
    <submittedName>
        <fullName evidence="1">Uncharacterized protein</fullName>
    </submittedName>
</protein>
<dbReference type="AlphaFoldDB" id="A0A1N7LNG5"/>
<organism evidence="1 2">
    <name type="scientific">Thalassolituus maritimus</name>
    <dbReference type="NCBI Taxonomy" id="484498"/>
    <lineage>
        <taxon>Bacteria</taxon>
        <taxon>Pseudomonadati</taxon>
        <taxon>Pseudomonadota</taxon>
        <taxon>Gammaproteobacteria</taxon>
        <taxon>Oceanospirillales</taxon>
        <taxon>Oceanospirillaceae</taxon>
        <taxon>Thalassolituus</taxon>
    </lineage>
</organism>
<name>A0A1N7LNG5_9GAMM</name>
<gene>
    <name evidence="1" type="ORF">SAMN05421686_104108</name>
</gene>
<proteinExistence type="predicted"/>
<dbReference type="Proteomes" id="UP000185639">
    <property type="component" value="Unassembled WGS sequence"/>
</dbReference>